<keyword evidence="1" id="KW-0472">Membrane</keyword>
<name>A0A2Z6DWE2_HYDTE</name>
<sequence length="570" mass="62498">MFFDPPPYREPALWVRHLFGTAGIVLLITVYLLLGQFHAPWLGEDLRHFLPTWMVFQGQIVPASLSHPDLTPWGPLYAWSAAILGSVAQALGLPFHDGSRLATPLWLALQTGLLANAVKRLQGKSGAIVAAIAALSPLGWLVFAHVHTSVAAASASVAVLLWATTVCAPRRDRLTGWTVGTLLLFWSSGLPGVVLALGALPLAYSRGTTEQREAWTFLFAPPDAAPSHTAPRSAPLGALFRFWTGAALLAGIATVGIFLWNPSVQAWARTTLQSFSTTPEFEGLFSRGGWTLWPLWLVAFWPIRCYELWRVPEIRPVFLWLLWMIAVTLTCFPVGESTFLVLSPPLAYVATLRLLRFGPSTTAAFAWFTLAMTVVLVVLVAAMLSAQLFSWPPGLARHIARATPEFALDAAPMRLATAAFGLLLWAVLVWRLPRQAVRAAAHWLLSVVLLWWLTVSLLYPWLDAARNLVPAVRTLWHNPVVAAHRCLAPGPRMGADLVAALQYTAPPTATVAPDCPLVALRLRVREHTPQALAEWRRWVLADATRGRGKLAEWWVVVPRGATPLATLSDQ</sequence>
<feature type="transmembrane region" description="Helical" evidence="1">
    <location>
        <begin position="181"/>
        <end position="204"/>
    </location>
</feature>
<evidence type="ECO:0008006" key="4">
    <source>
        <dbReference type="Google" id="ProtNLM"/>
    </source>
</evidence>
<feature type="transmembrane region" description="Helical" evidence="1">
    <location>
        <begin position="442"/>
        <end position="462"/>
    </location>
</feature>
<proteinExistence type="predicted"/>
<feature type="transmembrane region" description="Helical" evidence="1">
    <location>
        <begin position="363"/>
        <end position="391"/>
    </location>
</feature>
<feature type="transmembrane region" description="Helical" evidence="1">
    <location>
        <begin position="12"/>
        <end position="34"/>
    </location>
</feature>
<dbReference type="RefSeq" id="WP_119334572.1">
    <property type="nucleotide sequence ID" value="NZ_AP018558.1"/>
</dbReference>
<gene>
    <name evidence="2" type="ORF">HPTL_0489</name>
</gene>
<reference evidence="2 3" key="1">
    <citation type="submission" date="2018-04" db="EMBL/GenBank/DDBJ databases">
        <title>Complete genome sequence of Hydrogenophilus thermoluteolus TH-1.</title>
        <authorList>
            <person name="Arai H."/>
        </authorList>
    </citation>
    <scope>NUCLEOTIDE SEQUENCE [LARGE SCALE GENOMIC DNA]</scope>
    <source>
        <strain evidence="2 3">TH-1</strain>
    </source>
</reference>
<feature type="transmembrane region" description="Helical" evidence="1">
    <location>
        <begin position="284"/>
        <end position="303"/>
    </location>
</feature>
<feature type="transmembrane region" description="Helical" evidence="1">
    <location>
        <begin position="318"/>
        <end position="342"/>
    </location>
</feature>
<feature type="transmembrane region" description="Helical" evidence="1">
    <location>
        <begin position="125"/>
        <end position="143"/>
    </location>
</feature>
<evidence type="ECO:0000313" key="2">
    <source>
        <dbReference type="EMBL" id="BBD76757.1"/>
    </source>
</evidence>
<accession>A0A2Z6DWE2</accession>
<dbReference type="OrthoDB" id="8556356at2"/>
<dbReference type="KEGG" id="htl:HPTL_0489"/>
<feature type="transmembrane region" description="Helical" evidence="1">
    <location>
        <begin position="149"/>
        <end position="169"/>
    </location>
</feature>
<organism evidence="2 3">
    <name type="scientific">Hydrogenophilus thermoluteolus</name>
    <name type="common">Pseudomonas hydrogenothermophila</name>
    <dbReference type="NCBI Taxonomy" id="297"/>
    <lineage>
        <taxon>Bacteria</taxon>
        <taxon>Pseudomonadati</taxon>
        <taxon>Pseudomonadota</taxon>
        <taxon>Hydrogenophilia</taxon>
        <taxon>Hydrogenophilales</taxon>
        <taxon>Hydrogenophilaceae</taxon>
        <taxon>Hydrogenophilus</taxon>
    </lineage>
</organism>
<dbReference type="EMBL" id="AP018558">
    <property type="protein sequence ID" value="BBD76757.1"/>
    <property type="molecule type" value="Genomic_DNA"/>
</dbReference>
<evidence type="ECO:0000313" key="3">
    <source>
        <dbReference type="Proteomes" id="UP000262004"/>
    </source>
</evidence>
<feature type="transmembrane region" description="Helical" evidence="1">
    <location>
        <begin position="411"/>
        <end position="430"/>
    </location>
</feature>
<keyword evidence="1" id="KW-1133">Transmembrane helix</keyword>
<feature type="transmembrane region" description="Helical" evidence="1">
    <location>
        <begin position="76"/>
        <end position="95"/>
    </location>
</feature>
<dbReference type="Proteomes" id="UP000262004">
    <property type="component" value="Chromosome"/>
</dbReference>
<dbReference type="AlphaFoldDB" id="A0A2Z6DWE2"/>
<protein>
    <recommendedName>
        <fullName evidence="4">Glycosyltransferase RgtA/B/C/D-like domain-containing protein</fullName>
    </recommendedName>
</protein>
<evidence type="ECO:0000256" key="1">
    <source>
        <dbReference type="SAM" id="Phobius"/>
    </source>
</evidence>
<feature type="transmembrane region" description="Helical" evidence="1">
    <location>
        <begin position="242"/>
        <end position="263"/>
    </location>
</feature>
<keyword evidence="1" id="KW-0812">Transmembrane</keyword>
<keyword evidence="3" id="KW-1185">Reference proteome</keyword>